<organism evidence="1 2">
    <name type="scientific">Glutamicibacter arilaitensis</name>
    <dbReference type="NCBI Taxonomy" id="256701"/>
    <lineage>
        <taxon>Bacteria</taxon>
        <taxon>Bacillati</taxon>
        <taxon>Actinomycetota</taxon>
        <taxon>Actinomycetes</taxon>
        <taxon>Micrococcales</taxon>
        <taxon>Micrococcaceae</taxon>
        <taxon>Glutamicibacter</taxon>
    </lineage>
</organism>
<comment type="caution">
    <text evidence="1">The sequence shown here is derived from an EMBL/GenBank/DDBJ whole genome shotgun (WGS) entry which is preliminary data.</text>
</comment>
<dbReference type="AlphaFoldDB" id="A0A4Y8TZ76"/>
<proteinExistence type="predicted"/>
<dbReference type="EMBL" id="SPDS01000001">
    <property type="protein sequence ID" value="TFH56829.1"/>
    <property type="molecule type" value="Genomic_DNA"/>
</dbReference>
<protein>
    <submittedName>
        <fullName evidence="1">Uncharacterized protein</fullName>
    </submittedName>
</protein>
<evidence type="ECO:0000313" key="2">
    <source>
        <dbReference type="Proteomes" id="UP000297638"/>
    </source>
</evidence>
<dbReference type="RefSeq" id="WP_134779896.1">
    <property type="nucleotide sequence ID" value="NZ_SPDS01000001.1"/>
</dbReference>
<dbReference type="Proteomes" id="UP000297638">
    <property type="component" value="Unassembled WGS sequence"/>
</dbReference>
<reference evidence="1 2" key="1">
    <citation type="submission" date="2019-03" db="EMBL/GenBank/DDBJ databases">
        <title>Glutamicibacter sp. LJH19 genome.</title>
        <authorList>
            <person name="Sinai Borker S."/>
            <person name="Kumar R."/>
        </authorList>
    </citation>
    <scope>NUCLEOTIDE SEQUENCE [LARGE SCALE GENOMIC DNA]</scope>
    <source>
        <strain evidence="1 2">LJH19</strain>
    </source>
</reference>
<name>A0A4Y8TZ76_9MICC</name>
<accession>A0A4Y8TZ76</accession>
<sequence>MHIDPKALIEGVHVVVVEVEKPDSLHYKRRTYFNLPSAQRSVDKATERGQSAALILCKLVPAGEADA</sequence>
<gene>
    <name evidence="1" type="ORF">EXY26_07340</name>
</gene>
<evidence type="ECO:0000313" key="1">
    <source>
        <dbReference type="EMBL" id="TFH56829.1"/>
    </source>
</evidence>